<dbReference type="PANTHER" id="PTHR43433">
    <property type="entry name" value="HYDROLASE, ALPHA/BETA FOLD FAMILY PROTEIN"/>
    <property type="match status" value="1"/>
</dbReference>
<evidence type="ECO:0000313" key="2">
    <source>
        <dbReference type="EMBL" id="GLQ06649.1"/>
    </source>
</evidence>
<dbReference type="Pfam" id="PF00561">
    <property type="entry name" value="Abhydrolase_1"/>
    <property type="match status" value="1"/>
</dbReference>
<name>A0ABQ5U3C1_9PROT</name>
<accession>A0ABQ5U3C1</accession>
<organism evidence="2 3">
    <name type="scientific">Sneathiella chinensis</name>
    <dbReference type="NCBI Taxonomy" id="349750"/>
    <lineage>
        <taxon>Bacteria</taxon>
        <taxon>Pseudomonadati</taxon>
        <taxon>Pseudomonadota</taxon>
        <taxon>Alphaproteobacteria</taxon>
        <taxon>Sneathiellales</taxon>
        <taxon>Sneathiellaceae</taxon>
        <taxon>Sneathiella</taxon>
    </lineage>
</organism>
<reference evidence="2" key="2">
    <citation type="submission" date="2023-01" db="EMBL/GenBank/DDBJ databases">
        <title>Draft genome sequence of Sneathiella chinensis strain NBRC 103408.</title>
        <authorList>
            <person name="Sun Q."/>
            <person name="Mori K."/>
        </authorList>
    </citation>
    <scope>NUCLEOTIDE SEQUENCE</scope>
    <source>
        <strain evidence="2">NBRC 103408</strain>
    </source>
</reference>
<sequence>MFVTVNGNRFEALLEGPDGAPVVTLSHSLCTNLKAWDDLTEALVPDFRVLRYSMRGHGRSGATPGPYSLSGLAADVAALQTSFGITKSHFVGLSIGGMIAQTFALEHPERLDKLVIASSLCELPEGSAPLWAERIAAAQQNGIEALVEPTAERWFTKAAFDAGHPAIERARAMIRETSLEGYIGCCHAISNLDLSGRLPGVKAETLVIVGREDQGTPVAASERIAACIPGAVLKVVEEASHQVALEQPEIFQSTLVDFLKS</sequence>
<keyword evidence="3" id="KW-1185">Reference proteome</keyword>
<dbReference type="EMBL" id="BSNF01000006">
    <property type="protein sequence ID" value="GLQ06649.1"/>
    <property type="molecule type" value="Genomic_DNA"/>
</dbReference>
<reference evidence="2" key="1">
    <citation type="journal article" date="2014" name="Int. J. Syst. Evol. Microbiol.">
        <title>Complete genome of a new Firmicutes species belonging to the dominant human colonic microbiota ('Ruminococcus bicirculans') reveals two chromosomes and a selective capacity to utilize plant glucans.</title>
        <authorList>
            <consortium name="NISC Comparative Sequencing Program"/>
            <person name="Wegmann U."/>
            <person name="Louis P."/>
            <person name="Goesmann A."/>
            <person name="Henrissat B."/>
            <person name="Duncan S.H."/>
            <person name="Flint H.J."/>
        </authorList>
    </citation>
    <scope>NUCLEOTIDE SEQUENCE</scope>
    <source>
        <strain evidence="2">NBRC 103408</strain>
    </source>
</reference>
<dbReference type="Proteomes" id="UP001161409">
    <property type="component" value="Unassembled WGS sequence"/>
</dbReference>
<evidence type="ECO:0000259" key="1">
    <source>
        <dbReference type="Pfam" id="PF00561"/>
    </source>
</evidence>
<dbReference type="SUPFAM" id="SSF53474">
    <property type="entry name" value="alpha/beta-Hydrolases"/>
    <property type="match status" value="1"/>
</dbReference>
<dbReference type="InterPro" id="IPR050471">
    <property type="entry name" value="AB_hydrolase"/>
</dbReference>
<protein>
    <submittedName>
        <fullName evidence="2">3-oxoadipate enol-lactonase</fullName>
    </submittedName>
</protein>
<comment type="caution">
    <text evidence="2">The sequence shown here is derived from an EMBL/GenBank/DDBJ whole genome shotgun (WGS) entry which is preliminary data.</text>
</comment>
<gene>
    <name evidence="2" type="primary">pcaD_2</name>
    <name evidence="2" type="ORF">GCM10007924_18700</name>
</gene>
<dbReference type="InterPro" id="IPR000073">
    <property type="entry name" value="AB_hydrolase_1"/>
</dbReference>
<dbReference type="PRINTS" id="PR00111">
    <property type="entry name" value="ABHYDROLASE"/>
</dbReference>
<evidence type="ECO:0000313" key="3">
    <source>
        <dbReference type="Proteomes" id="UP001161409"/>
    </source>
</evidence>
<dbReference type="RefSeq" id="WP_169560795.1">
    <property type="nucleotide sequence ID" value="NZ_BSNF01000006.1"/>
</dbReference>
<dbReference type="Gene3D" id="3.40.50.1820">
    <property type="entry name" value="alpha/beta hydrolase"/>
    <property type="match status" value="1"/>
</dbReference>
<dbReference type="PANTHER" id="PTHR43433:SF5">
    <property type="entry name" value="AB HYDROLASE-1 DOMAIN-CONTAINING PROTEIN"/>
    <property type="match status" value="1"/>
</dbReference>
<dbReference type="InterPro" id="IPR029058">
    <property type="entry name" value="AB_hydrolase_fold"/>
</dbReference>
<proteinExistence type="predicted"/>
<feature type="domain" description="AB hydrolase-1" evidence="1">
    <location>
        <begin position="21"/>
        <end position="154"/>
    </location>
</feature>